<evidence type="ECO:0000313" key="3">
    <source>
        <dbReference type="Proteomes" id="UP001497482"/>
    </source>
</evidence>
<evidence type="ECO:0000313" key="2">
    <source>
        <dbReference type="EMBL" id="CAL1589557.1"/>
    </source>
</evidence>
<feature type="region of interest" description="Disordered" evidence="1">
    <location>
        <begin position="1"/>
        <end position="21"/>
    </location>
</feature>
<keyword evidence="3" id="KW-1185">Reference proteome</keyword>
<dbReference type="Proteomes" id="UP001497482">
    <property type="component" value="Chromosome 18"/>
</dbReference>
<sequence length="120" mass="13114">MSQRAREGAASPERDVFEGCERSGNRSTIHMTGFLGIVPSHSLPLDAVSWTCCQTKEWQRFHNIVVYMTGMFSARGGRGGTTHRLLTTHHSRLMSDMSPASIAPAPRQLQSQRDGGGTGI</sequence>
<proteinExistence type="predicted"/>
<dbReference type="AlphaFoldDB" id="A0AAV2KQB8"/>
<dbReference type="EMBL" id="OZ035840">
    <property type="protein sequence ID" value="CAL1589557.1"/>
    <property type="molecule type" value="Genomic_DNA"/>
</dbReference>
<protein>
    <submittedName>
        <fullName evidence="2">Uncharacterized protein</fullName>
    </submittedName>
</protein>
<gene>
    <name evidence="2" type="ORF">KC01_LOCUS19184</name>
</gene>
<organism evidence="2 3">
    <name type="scientific">Knipowitschia caucasica</name>
    <name type="common">Caucasian dwarf goby</name>
    <name type="synonym">Pomatoschistus caucasicus</name>
    <dbReference type="NCBI Taxonomy" id="637954"/>
    <lineage>
        <taxon>Eukaryota</taxon>
        <taxon>Metazoa</taxon>
        <taxon>Chordata</taxon>
        <taxon>Craniata</taxon>
        <taxon>Vertebrata</taxon>
        <taxon>Euteleostomi</taxon>
        <taxon>Actinopterygii</taxon>
        <taxon>Neopterygii</taxon>
        <taxon>Teleostei</taxon>
        <taxon>Neoteleostei</taxon>
        <taxon>Acanthomorphata</taxon>
        <taxon>Gobiaria</taxon>
        <taxon>Gobiiformes</taxon>
        <taxon>Gobioidei</taxon>
        <taxon>Gobiidae</taxon>
        <taxon>Gobiinae</taxon>
        <taxon>Knipowitschia</taxon>
    </lineage>
</organism>
<evidence type="ECO:0000256" key="1">
    <source>
        <dbReference type="SAM" id="MobiDB-lite"/>
    </source>
</evidence>
<name>A0AAV2KQB8_KNICA</name>
<accession>A0AAV2KQB8</accession>
<reference evidence="2 3" key="1">
    <citation type="submission" date="2024-04" db="EMBL/GenBank/DDBJ databases">
        <authorList>
            <person name="Waldvogel A.-M."/>
            <person name="Schoenle A."/>
        </authorList>
    </citation>
    <scope>NUCLEOTIDE SEQUENCE [LARGE SCALE GENOMIC DNA]</scope>
</reference>
<feature type="region of interest" description="Disordered" evidence="1">
    <location>
        <begin position="96"/>
        <end position="120"/>
    </location>
</feature>